<accession>A0A9P9WS45</accession>
<dbReference type="InterPro" id="IPR036291">
    <property type="entry name" value="NAD(P)-bd_dom_sf"/>
</dbReference>
<evidence type="ECO:0000256" key="1">
    <source>
        <dbReference type="ARBA" id="ARBA00006484"/>
    </source>
</evidence>
<keyword evidence="2" id="KW-0560">Oxidoreductase</keyword>
<protein>
    <recommendedName>
        <fullName evidence="3">Ketoreductase domain-containing protein</fullName>
    </recommendedName>
</protein>
<gene>
    <name evidence="4" type="ORF">JX265_003426</name>
</gene>
<evidence type="ECO:0000259" key="3">
    <source>
        <dbReference type="SMART" id="SM00822"/>
    </source>
</evidence>
<dbReference type="AlphaFoldDB" id="A0A9P9WS45"/>
<evidence type="ECO:0000313" key="4">
    <source>
        <dbReference type="EMBL" id="KAI1877418.1"/>
    </source>
</evidence>
<dbReference type="InterPro" id="IPR002347">
    <property type="entry name" value="SDR_fam"/>
</dbReference>
<dbReference type="PANTHER" id="PTHR24320:SF283">
    <property type="entry name" value="RETINOL DEHYDROGENASE 11"/>
    <property type="match status" value="1"/>
</dbReference>
<dbReference type="Gene3D" id="3.40.50.720">
    <property type="entry name" value="NAD(P)-binding Rossmann-like Domain"/>
    <property type="match status" value="1"/>
</dbReference>
<comment type="caution">
    <text evidence="4">The sequence shown here is derived from an EMBL/GenBank/DDBJ whole genome shotgun (WGS) entry which is preliminary data.</text>
</comment>
<dbReference type="GO" id="GO:0016491">
    <property type="term" value="F:oxidoreductase activity"/>
    <property type="evidence" value="ECO:0007669"/>
    <property type="project" value="UniProtKB-KW"/>
</dbReference>
<evidence type="ECO:0000256" key="2">
    <source>
        <dbReference type="ARBA" id="ARBA00023002"/>
    </source>
</evidence>
<dbReference type="EMBL" id="JAFIMR010000006">
    <property type="protein sequence ID" value="KAI1877418.1"/>
    <property type="molecule type" value="Genomic_DNA"/>
</dbReference>
<dbReference type="Proteomes" id="UP000829685">
    <property type="component" value="Unassembled WGS sequence"/>
</dbReference>
<name>A0A9P9WS45_9PEZI</name>
<feature type="domain" description="Ketoreductase" evidence="3">
    <location>
        <begin position="24"/>
        <end position="206"/>
    </location>
</feature>
<dbReference type="InterPro" id="IPR057326">
    <property type="entry name" value="KR_dom"/>
</dbReference>
<dbReference type="PANTHER" id="PTHR24320">
    <property type="entry name" value="RETINOL DEHYDROGENASE"/>
    <property type="match status" value="1"/>
</dbReference>
<dbReference type="PRINTS" id="PR00081">
    <property type="entry name" value="GDHRDH"/>
</dbReference>
<keyword evidence="5" id="KW-1185">Reference proteome</keyword>
<evidence type="ECO:0000313" key="5">
    <source>
        <dbReference type="Proteomes" id="UP000829685"/>
    </source>
</evidence>
<organism evidence="4 5">
    <name type="scientific">Neoarthrinium moseri</name>
    <dbReference type="NCBI Taxonomy" id="1658444"/>
    <lineage>
        <taxon>Eukaryota</taxon>
        <taxon>Fungi</taxon>
        <taxon>Dikarya</taxon>
        <taxon>Ascomycota</taxon>
        <taxon>Pezizomycotina</taxon>
        <taxon>Sordariomycetes</taxon>
        <taxon>Xylariomycetidae</taxon>
        <taxon>Amphisphaeriales</taxon>
        <taxon>Apiosporaceae</taxon>
        <taxon>Neoarthrinium</taxon>
    </lineage>
</organism>
<dbReference type="SUPFAM" id="SSF51735">
    <property type="entry name" value="NAD(P)-binding Rossmann-fold domains"/>
    <property type="match status" value="1"/>
</dbReference>
<proteinExistence type="inferred from homology"/>
<comment type="similarity">
    <text evidence="1">Belongs to the short-chain dehydrogenases/reductases (SDR) family.</text>
</comment>
<sequence>MSKYNRATEGLTIVGDFTDQVKGRTFLITGPSEGGIGAETAISLAHGSAATLILLGRSPAKAESTIEAIRRVDPQVLVKFIQVDLASLKSVREAAQAILQDPAIPKINVVINNAGVMACPYRTTEDGLEFQLAANHLGHFVLTNTIMPKVKAAGAGSRIVFVSSSSHRYNPFRFRDPNFAAPGSYEEAAAYGSSKVAMMLYAVGLKKRLAPYGIHVYTLHPGSISTGLQVHAKSMGLTAMEIWDEASWRCFGMSIAAYRALGTAKTVQQGCSTTLRAALDPDLVNEEGIYLEDANLTTDNRAVKEWATDPELAERCWQTSEELVSEKFSI</sequence>
<reference evidence="4" key="1">
    <citation type="submission" date="2021-03" db="EMBL/GenBank/DDBJ databases">
        <title>Revisited historic fungal species revealed as producer of novel bioactive compounds through whole genome sequencing and comparative genomics.</title>
        <authorList>
            <person name="Vignolle G.A."/>
            <person name="Hochenegger N."/>
            <person name="Mach R.L."/>
            <person name="Mach-Aigner A.R."/>
            <person name="Javad Rahimi M."/>
            <person name="Salim K.A."/>
            <person name="Chan C.M."/>
            <person name="Lim L.B.L."/>
            <person name="Cai F."/>
            <person name="Druzhinina I.S."/>
            <person name="U'Ren J.M."/>
            <person name="Derntl C."/>
        </authorList>
    </citation>
    <scope>NUCLEOTIDE SEQUENCE</scope>
    <source>
        <strain evidence="4">TUCIM 5799</strain>
    </source>
</reference>
<dbReference type="Pfam" id="PF00106">
    <property type="entry name" value="adh_short"/>
    <property type="match status" value="2"/>
</dbReference>
<dbReference type="SMART" id="SM00822">
    <property type="entry name" value="PKS_KR"/>
    <property type="match status" value="1"/>
</dbReference>